<dbReference type="HOGENOM" id="CLU_026152_3_0_0"/>
<dbReference type="PATRIC" id="fig|324602.8.peg.3589"/>
<name>A9WI83_CHLAA</name>
<evidence type="ECO:0000259" key="2">
    <source>
        <dbReference type="Pfam" id="PF01882"/>
    </source>
</evidence>
<proteinExistence type="predicted"/>
<dbReference type="AlphaFoldDB" id="A9WI83"/>
<evidence type="ECO:0000313" key="4">
    <source>
        <dbReference type="Proteomes" id="UP000002008"/>
    </source>
</evidence>
<evidence type="ECO:0000256" key="1">
    <source>
        <dbReference type="SAM" id="MobiDB-lite"/>
    </source>
</evidence>
<dbReference type="EMBL" id="CP000909">
    <property type="protein sequence ID" value="ABY36375.1"/>
    <property type="molecule type" value="Genomic_DNA"/>
</dbReference>
<dbReference type="KEGG" id="cau:Caur_3180"/>
<dbReference type="eggNOG" id="COG1721">
    <property type="taxonomic scope" value="Bacteria"/>
</dbReference>
<protein>
    <recommendedName>
        <fullName evidence="2">DUF58 domain-containing protein</fullName>
    </recommendedName>
</protein>
<dbReference type="STRING" id="324602.Caur_3180"/>
<dbReference type="Pfam" id="PF01882">
    <property type="entry name" value="DUF58"/>
    <property type="match status" value="1"/>
</dbReference>
<dbReference type="InParanoid" id="A9WI83"/>
<reference evidence="4" key="1">
    <citation type="journal article" date="2011" name="BMC Genomics">
        <title>Complete genome sequence of the filamentous anoxygenic phototrophic bacterium Chloroflexus aurantiacus.</title>
        <authorList>
            <person name="Tang K.H."/>
            <person name="Barry K."/>
            <person name="Chertkov O."/>
            <person name="Dalin E."/>
            <person name="Han C.S."/>
            <person name="Hauser L.J."/>
            <person name="Honchak B.M."/>
            <person name="Karbach L.E."/>
            <person name="Land M.L."/>
            <person name="Lapidus A."/>
            <person name="Larimer F.W."/>
            <person name="Mikhailova N."/>
            <person name="Pitluck S."/>
            <person name="Pierson B.K."/>
            <person name="Blankenship R.E."/>
        </authorList>
    </citation>
    <scope>NUCLEOTIDE SEQUENCE [LARGE SCALE GENOMIC DNA]</scope>
    <source>
        <strain evidence="4">ATCC 29366 / DSM 635 / J-10-fl</strain>
    </source>
</reference>
<feature type="domain" description="DUF58" evidence="2">
    <location>
        <begin position="193"/>
        <end position="238"/>
    </location>
</feature>
<dbReference type="EnsemblBacteria" id="ABY36375">
    <property type="protein sequence ID" value="ABY36375"/>
    <property type="gene ID" value="Caur_3180"/>
</dbReference>
<dbReference type="InterPro" id="IPR002881">
    <property type="entry name" value="DUF58"/>
</dbReference>
<sequence length="429" mass="49018">MNVTRPLLILLLAGASYLAAQSTGQRLFFHLSYILDGLPLVALTWTWLNLRGLSVEREHSSLRASVGEYTRERITIRNRWWLPKLWIELQDESDLPNHEAGFVTYLGSRETTRWTTRTLCTHRGRFRLGPTRIISSDPFGLFRFSRLIAGGGEIIVYPPTEVLPDVRLPGADLIGGSSSLIRTHTMTPNVATIRDYQPGDSLNRIHWRSTARHGRLMVKEFELDPFADIYLILDCHERAVVRMPSAQPERDERQSAPWWQRQPPPRHRPPPDSTEEHAVYVAASLARTLLAQNRIVGLLAWSERLEVIPAEREERQLWKMLELLAVLRAVGQHSLAELLIAEGQRFGRDTTLIIITSDLDPRWITALQQHLYRGARAAVIFIDPRSYGGWNDPTPLLNHLTSLRIDVYHVRRGEALAESLRFPLQSGTQ</sequence>
<dbReference type="PANTHER" id="PTHR34351:SF2">
    <property type="entry name" value="DUF58 DOMAIN-CONTAINING PROTEIN"/>
    <property type="match status" value="1"/>
</dbReference>
<keyword evidence="4" id="KW-1185">Reference proteome</keyword>
<dbReference type="RefSeq" id="WP_012259028.1">
    <property type="nucleotide sequence ID" value="NC_010175.1"/>
</dbReference>
<dbReference type="PANTHER" id="PTHR34351">
    <property type="entry name" value="SLR1927 PROTEIN-RELATED"/>
    <property type="match status" value="1"/>
</dbReference>
<feature type="region of interest" description="Disordered" evidence="1">
    <location>
        <begin position="244"/>
        <end position="275"/>
    </location>
</feature>
<dbReference type="Proteomes" id="UP000002008">
    <property type="component" value="Chromosome"/>
</dbReference>
<evidence type="ECO:0000313" key="3">
    <source>
        <dbReference type="EMBL" id="ABY36375.1"/>
    </source>
</evidence>
<gene>
    <name evidence="3" type="ordered locus">Caur_3180</name>
</gene>
<organism evidence="3 4">
    <name type="scientific">Chloroflexus aurantiacus (strain ATCC 29366 / DSM 635 / J-10-fl)</name>
    <dbReference type="NCBI Taxonomy" id="324602"/>
    <lineage>
        <taxon>Bacteria</taxon>
        <taxon>Bacillati</taxon>
        <taxon>Chloroflexota</taxon>
        <taxon>Chloroflexia</taxon>
        <taxon>Chloroflexales</taxon>
        <taxon>Chloroflexineae</taxon>
        <taxon>Chloroflexaceae</taxon>
        <taxon>Chloroflexus</taxon>
    </lineage>
</organism>
<accession>A9WI83</accession>